<keyword evidence="3" id="KW-1185">Reference proteome</keyword>
<keyword evidence="2" id="KW-0808">Transferase</keyword>
<organism evidence="2 3">
    <name type="scientific">Paenibacillus illinoisensis</name>
    <dbReference type="NCBI Taxonomy" id="59845"/>
    <lineage>
        <taxon>Bacteria</taxon>
        <taxon>Bacillati</taxon>
        <taxon>Bacillota</taxon>
        <taxon>Bacilli</taxon>
        <taxon>Bacillales</taxon>
        <taxon>Paenibacillaceae</taxon>
        <taxon>Paenibacillus</taxon>
    </lineage>
</organism>
<feature type="domain" description="N-acetyltransferase" evidence="1">
    <location>
        <begin position="1"/>
        <end position="64"/>
    </location>
</feature>
<reference evidence="2 3" key="1">
    <citation type="submission" date="2024-11" db="EMBL/GenBank/DDBJ databases">
        <title>Identification and Characterization of a Novel Fosfomycin Bacillithiol Transferase FosB8 in Paenibacillus illinoisensis.</title>
        <authorList>
            <person name="Lu W."/>
        </authorList>
    </citation>
    <scope>NUCLEOTIDE SEQUENCE [LARGE SCALE GENOMIC DNA]</scope>
    <source>
        <strain evidence="2 3">WP77</strain>
    </source>
</reference>
<evidence type="ECO:0000313" key="3">
    <source>
        <dbReference type="Proteomes" id="UP001618531"/>
    </source>
</evidence>
<sequence>MVAISEKARGNGIGILLLNEVEHLAKTMQITKINLAVVDTNQSAQKLYERYDYIIKKELTSGYQ</sequence>
<protein>
    <submittedName>
        <fullName evidence="2">GNAT family N-acetyltransferase</fullName>
        <ecNumber evidence="2">2.3.1.-</ecNumber>
    </submittedName>
</protein>
<dbReference type="RefSeq" id="WP_402877166.1">
    <property type="nucleotide sequence ID" value="NZ_JBIYSL010000004.1"/>
</dbReference>
<dbReference type="PROSITE" id="PS51186">
    <property type="entry name" value="GNAT"/>
    <property type="match status" value="1"/>
</dbReference>
<dbReference type="Gene3D" id="3.40.630.30">
    <property type="match status" value="1"/>
</dbReference>
<comment type="caution">
    <text evidence="2">The sequence shown here is derived from an EMBL/GenBank/DDBJ whole genome shotgun (WGS) entry which is preliminary data.</text>
</comment>
<dbReference type="InterPro" id="IPR016181">
    <property type="entry name" value="Acyl_CoA_acyltransferase"/>
</dbReference>
<proteinExistence type="predicted"/>
<dbReference type="SUPFAM" id="SSF55729">
    <property type="entry name" value="Acyl-CoA N-acyltransferases (Nat)"/>
    <property type="match status" value="1"/>
</dbReference>
<accession>A0ABW8HWE3</accession>
<evidence type="ECO:0000259" key="1">
    <source>
        <dbReference type="PROSITE" id="PS51186"/>
    </source>
</evidence>
<dbReference type="GO" id="GO:0016746">
    <property type="term" value="F:acyltransferase activity"/>
    <property type="evidence" value="ECO:0007669"/>
    <property type="project" value="UniProtKB-KW"/>
</dbReference>
<dbReference type="EC" id="2.3.1.-" evidence="2"/>
<dbReference type="Pfam" id="PF00583">
    <property type="entry name" value="Acetyltransf_1"/>
    <property type="match status" value="1"/>
</dbReference>
<name>A0ABW8HWE3_9BACL</name>
<dbReference type="CDD" id="cd04301">
    <property type="entry name" value="NAT_SF"/>
    <property type="match status" value="1"/>
</dbReference>
<gene>
    <name evidence="2" type="ORF">ACINKY_17485</name>
</gene>
<dbReference type="Proteomes" id="UP001618531">
    <property type="component" value="Unassembled WGS sequence"/>
</dbReference>
<evidence type="ECO:0000313" key="2">
    <source>
        <dbReference type="EMBL" id="MFK0523995.1"/>
    </source>
</evidence>
<dbReference type="EMBL" id="JBIYSL010000004">
    <property type="protein sequence ID" value="MFK0523995.1"/>
    <property type="molecule type" value="Genomic_DNA"/>
</dbReference>
<keyword evidence="2" id="KW-0012">Acyltransferase</keyword>
<dbReference type="InterPro" id="IPR000182">
    <property type="entry name" value="GNAT_dom"/>
</dbReference>